<dbReference type="PANTHER" id="PTHR33337">
    <property type="entry name" value="GFA DOMAIN-CONTAINING PROTEIN"/>
    <property type="match status" value="1"/>
</dbReference>
<accession>A0A2C9DBY3</accession>
<dbReference type="OrthoDB" id="7186766at2"/>
<keyword evidence="7" id="KW-1185">Reference proteome</keyword>
<keyword evidence="2" id="KW-0479">Metal-binding</keyword>
<dbReference type="EMBL" id="LT960614">
    <property type="protein sequence ID" value="SON57680.1"/>
    <property type="molecule type" value="Genomic_DNA"/>
</dbReference>
<dbReference type="GO" id="GO:0016846">
    <property type="term" value="F:carbon-sulfur lyase activity"/>
    <property type="evidence" value="ECO:0007669"/>
    <property type="project" value="InterPro"/>
</dbReference>
<dbReference type="AlphaFoldDB" id="A0A2C9DBY3"/>
<evidence type="ECO:0000313" key="6">
    <source>
        <dbReference type="EMBL" id="SON57680.1"/>
    </source>
</evidence>
<evidence type="ECO:0000256" key="4">
    <source>
        <dbReference type="ARBA" id="ARBA00023239"/>
    </source>
</evidence>
<dbReference type="GO" id="GO:0046872">
    <property type="term" value="F:metal ion binding"/>
    <property type="evidence" value="ECO:0007669"/>
    <property type="project" value="UniProtKB-KW"/>
</dbReference>
<comment type="similarity">
    <text evidence="1">Belongs to the Gfa family.</text>
</comment>
<dbReference type="PANTHER" id="PTHR33337:SF40">
    <property type="entry name" value="CENP-V_GFA DOMAIN-CONTAINING PROTEIN-RELATED"/>
    <property type="match status" value="1"/>
</dbReference>
<keyword evidence="3" id="KW-0862">Zinc</keyword>
<reference evidence="7" key="1">
    <citation type="submission" date="2017-09" db="EMBL/GenBank/DDBJ databases">
        <title>Genome sequence of Nannocystis excedens DSM 71.</title>
        <authorList>
            <person name="Blom J."/>
        </authorList>
    </citation>
    <scope>NUCLEOTIDE SEQUENCE [LARGE SCALE GENOMIC DNA]</scope>
    <source>
        <strain evidence="7">type strain: E19</strain>
    </source>
</reference>
<dbReference type="InterPro" id="IPR011057">
    <property type="entry name" value="Mss4-like_sf"/>
</dbReference>
<dbReference type="KEGG" id="hdi:HDIA_4139"/>
<dbReference type="SUPFAM" id="SSF51316">
    <property type="entry name" value="Mss4-like"/>
    <property type="match status" value="1"/>
</dbReference>
<feature type="domain" description="CENP-V/GFA" evidence="5">
    <location>
        <begin position="8"/>
        <end position="108"/>
    </location>
</feature>
<gene>
    <name evidence="6" type="ORF">HDIA_4139</name>
</gene>
<sequence length="151" mass="16533">MADLDRPLLGTCRCGHVGIEISAPPLLTAACHCRGCQTMSASAYSLTALIPAPAFRVTSGEPVKGGAGGAQLDHYFCPDCKTWMFTRISGIDAFVNVRPTLLDDPRWTLPFIETQTAEKLPWVETPACYSYERFPSEEEFEGLVKAFAEEV</sequence>
<evidence type="ECO:0000259" key="5">
    <source>
        <dbReference type="PROSITE" id="PS51891"/>
    </source>
</evidence>
<proteinExistence type="inferred from homology"/>
<organism evidence="6 7">
    <name type="scientific">Hartmannibacter diazotrophicus</name>
    <dbReference type="NCBI Taxonomy" id="1482074"/>
    <lineage>
        <taxon>Bacteria</taxon>
        <taxon>Pseudomonadati</taxon>
        <taxon>Pseudomonadota</taxon>
        <taxon>Alphaproteobacteria</taxon>
        <taxon>Hyphomicrobiales</taxon>
        <taxon>Pleomorphomonadaceae</taxon>
        <taxon>Hartmannibacter</taxon>
    </lineage>
</organism>
<keyword evidence="4" id="KW-0456">Lyase</keyword>
<dbReference type="Gene3D" id="3.90.1590.10">
    <property type="entry name" value="glutathione-dependent formaldehyde- activating enzyme (gfa)"/>
    <property type="match status" value="1"/>
</dbReference>
<dbReference type="PROSITE" id="PS51891">
    <property type="entry name" value="CENP_V_GFA"/>
    <property type="match status" value="1"/>
</dbReference>
<evidence type="ECO:0000256" key="3">
    <source>
        <dbReference type="ARBA" id="ARBA00022833"/>
    </source>
</evidence>
<evidence type="ECO:0000313" key="7">
    <source>
        <dbReference type="Proteomes" id="UP000223606"/>
    </source>
</evidence>
<dbReference type="Proteomes" id="UP000223606">
    <property type="component" value="Chromosome 1"/>
</dbReference>
<dbReference type="RefSeq" id="WP_099557897.1">
    <property type="nucleotide sequence ID" value="NZ_LT960614.1"/>
</dbReference>
<dbReference type="Pfam" id="PF04828">
    <property type="entry name" value="GFA"/>
    <property type="match status" value="1"/>
</dbReference>
<name>A0A2C9DBY3_9HYPH</name>
<evidence type="ECO:0000256" key="2">
    <source>
        <dbReference type="ARBA" id="ARBA00022723"/>
    </source>
</evidence>
<dbReference type="PROSITE" id="PS51257">
    <property type="entry name" value="PROKAR_LIPOPROTEIN"/>
    <property type="match status" value="1"/>
</dbReference>
<evidence type="ECO:0000256" key="1">
    <source>
        <dbReference type="ARBA" id="ARBA00005495"/>
    </source>
</evidence>
<dbReference type="InterPro" id="IPR006913">
    <property type="entry name" value="CENP-V/GFA"/>
</dbReference>
<protein>
    <recommendedName>
        <fullName evidence="5">CENP-V/GFA domain-containing protein</fullName>
    </recommendedName>
</protein>